<dbReference type="PANTHER" id="PTHR35889">
    <property type="entry name" value="CYCLOINULO-OLIGOSACCHARIDE FRUCTANOTRANSFERASE-RELATED"/>
    <property type="match status" value="1"/>
</dbReference>
<proteinExistence type="predicted"/>
<feature type="transmembrane region" description="Helical" evidence="1">
    <location>
        <begin position="37"/>
        <end position="56"/>
    </location>
</feature>
<evidence type="ECO:0000256" key="1">
    <source>
        <dbReference type="SAM" id="Phobius"/>
    </source>
</evidence>
<dbReference type="InterPro" id="IPR032675">
    <property type="entry name" value="LRR_dom_sf"/>
</dbReference>
<dbReference type="EMBL" id="FQYU01000001">
    <property type="protein sequence ID" value="SHI70099.1"/>
    <property type="molecule type" value="Genomic_DNA"/>
</dbReference>
<organism evidence="3 4">
    <name type="scientific">Pseudozobellia thermophila</name>
    <dbReference type="NCBI Taxonomy" id="192903"/>
    <lineage>
        <taxon>Bacteria</taxon>
        <taxon>Pseudomonadati</taxon>
        <taxon>Bacteroidota</taxon>
        <taxon>Flavobacteriia</taxon>
        <taxon>Flavobacteriales</taxon>
        <taxon>Flavobacteriaceae</taxon>
        <taxon>Pseudozobellia</taxon>
    </lineage>
</organism>
<keyword evidence="1" id="KW-0812">Transmembrane</keyword>
<evidence type="ECO:0000313" key="4">
    <source>
        <dbReference type="Proteomes" id="UP000184543"/>
    </source>
</evidence>
<gene>
    <name evidence="3" type="ORF">SAMN04488513_1011033</name>
</gene>
<dbReference type="InterPro" id="IPR011429">
    <property type="entry name" value="Cyt_c_Planctomycete-type"/>
</dbReference>
<sequence length="441" mass="48436">MVSWLGHWHPLVLHFPIVLLLLALFLGLTGRRVPPPLLVVAVLSALVTAITGFFLGKETVVRGSLLVWHQWLGAAVAFVSVVWYALSNMGLGRGIFAKVWQVVLLGLIALTGHYGGMLTHGEDFLALPIDPKQREIPDNPVIYGDVVARILNDKCISCHNPNKQKGELLMTDRDALLKGGESGTAIVPGKPGESEMVKRLHLPMDNDGHMPPEGKTPLTDTEIGILERWIALGASDTLRLSDLKEPEPLIGLVKSLMVPDPLDKWAEFPKVADTTLLRLSSDYLTINRMAANAEALSVDVYLPPEYDPQPVVNLKRVAENIVELDLSGIPIGSEEIDFIATCTHLEWLELDKTPIGDDAIEKLADLKQLGLLKVYQTSIGDKSLSVFKRLPNLKKLYLWDTDVTVGALEKFKGEAPHMLVEDGIDPEIEAFFIAGDTTVIE</sequence>
<protein>
    <submittedName>
        <fullName evidence="3">Uncharacterized membrane protein</fullName>
    </submittedName>
</protein>
<name>A0A1M6DAC2_9FLAO</name>
<evidence type="ECO:0000313" key="3">
    <source>
        <dbReference type="EMBL" id="SHI70099.1"/>
    </source>
</evidence>
<keyword evidence="4" id="KW-1185">Reference proteome</keyword>
<evidence type="ECO:0000259" key="2">
    <source>
        <dbReference type="Pfam" id="PF07635"/>
    </source>
</evidence>
<feature type="transmembrane region" description="Helical" evidence="1">
    <location>
        <begin position="68"/>
        <end position="87"/>
    </location>
</feature>
<accession>A0A1M6DAC2</accession>
<feature type="transmembrane region" description="Helical" evidence="1">
    <location>
        <begin position="12"/>
        <end position="30"/>
    </location>
</feature>
<dbReference type="SUPFAM" id="SSF52047">
    <property type="entry name" value="RNI-like"/>
    <property type="match status" value="1"/>
</dbReference>
<keyword evidence="1" id="KW-0472">Membrane</keyword>
<dbReference type="Pfam" id="PF07635">
    <property type="entry name" value="PSCyt1"/>
    <property type="match status" value="1"/>
</dbReference>
<feature type="domain" description="Cytochrome C Planctomycete-type" evidence="2">
    <location>
        <begin position="155"/>
        <end position="214"/>
    </location>
</feature>
<keyword evidence="1" id="KW-1133">Transmembrane helix</keyword>
<dbReference type="Proteomes" id="UP000184543">
    <property type="component" value="Unassembled WGS sequence"/>
</dbReference>
<reference evidence="4" key="1">
    <citation type="submission" date="2016-11" db="EMBL/GenBank/DDBJ databases">
        <authorList>
            <person name="Varghese N."/>
            <person name="Submissions S."/>
        </authorList>
    </citation>
    <scope>NUCLEOTIDE SEQUENCE [LARGE SCALE GENOMIC DNA]</scope>
    <source>
        <strain evidence="4">DSM 19858</strain>
    </source>
</reference>
<dbReference type="STRING" id="192903.SAMN04488513_1011033"/>
<dbReference type="PANTHER" id="PTHR35889:SF3">
    <property type="entry name" value="F-BOX DOMAIN-CONTAINING PROTEIN"/>
    <property type="match status" value="1"/>
</dbReference>
<dbReference type="Gene3D" id="3.80.10.10">
    <property type="entry name" value="Ribonuclease Inhibitor"/>
    <property type="match status" value="1"/>
</dbReference>
<feature type="transmembrane region" description="Helical" evidence="1">
    <location>
        <begin position="99"/>
        <end position="118"/>
    </location>
</feature>
<dbReference type="AlphaFoldDB" id="A0A1M6DAC2"/>